<dbReference type="GO" id="GO:0009088">
    <property type="term" value="P:threonine biosynthetic process"/>
    <property type="evidence" value="ECO:0007669"/>
    <property type="project" value="UniProtKB-UniRule"/>
</dbReference>
<evidence type="ECO:0000259" key="15">
    <source>
        <dbReference type="Pfam" id="PF08544"/>
    </source>
</evidence>
<keyword evidence="13" id="KW-0963">Cytoplasm</keyword>
<name>A0A249L5I2_9ACTN</name>
<evidence type="ECO:0000256" key="5">
    <source>
        <dbReference type="ARBA" id="ARBA00022605"/>
    </source>
</evidence>
<keyword evidence="6 13" id="KW-0808">Transferase</keyword>
<dbReference type="InterPro" id="IPR000870">
    <property type="entry name" value="Homoserine_kinase"/>
</dbReference>
<evidence type="ECO:0000256" key="3">
    <source>
        <dbReference type="ARBA" id="ARBA00012078"/>
    </source>
</evidence>
<comment type="similarity">
    <text evidence="2 13">Belongs to the GHMP kinase family. Homoserine kinase subfamily.</text>
</comment>
<dbReference type="PRINTS" id="PR00958">
    <property type="entry name" value="HOMSERKINASE"/>
</dbReference>
<dbReference type="KEGG" id="nab:B1sIIB91_04660"/>
<dbReference type="GO" id="GO:0005524">
    <property type="term" value="F:ATP binding"/>
    <property type="evidence" value="ECO:0007669"/>
    <property type="project" value="UniProtKB-UniRule"/>
</dbReference>
<dbReference type="UniPathway" id="UPA00050">
    <property type="reaction ID" value="UER00064"/>
</dbReference>
<dbReference type="EMBL" id="CP016779">
    <property type="protein sequence ID" value="ASY24185.1"/>
    <property type="molecule type" value="Genomic_DNA"/>
</dbReference>
<evidence type="ECO:0000256" key="2">
    <source>
        <dbReference type="ARBA" id="ARBA00007370"/>
    </source>
</evidence>
<dbReference type="InterPro" id="IPR020568">
    <property type="entry name" value="Ribosomal_Su5_D2-typ_SF"/>
</dbReference>
<dbReference type="Gene3D" id="3.30.70.890">
    <property type="entry name" value="GHMP kinase, C-terminal domain"/>
    <property type="match status" value="1"/>
</dbReference>
<evidence type="ECO:0000256" key="6">
    <source>
        <dbReference type="ARBA" id="ARBA00022679"/>
    </source>
</evidence>
<dbReference type="InterPro" id="IPR036554">
    <property type="entry name" value="GHMP_kinase_C_sf"/>
</dbReference>
<dbReference type="PANTHER" id="PTHR20861:SF1">
    <property type="entry name" value="HOMOSERINE KINASE"/>
    <property type="match status" value="1"/>
</dbReference>
<keyword evidence="10 13" id="KW-0067">ATP-binding</keyword>
<organism evidence="16 17">
    <name type="scientific">Candidatus Nanopelagicus abundans</name>
    <dbReference type="NCBI Taxonomy" id="1884916"/>
    <lineage>
        <taxon>Bacteria</taxon>
        <taxon>Bacillati</taxon>
        <taxon>Actinomycetota</taxon>
        <taxon>Actinomycetes</taxon>
        <taxon>Candidatus Nanopelagicales</taxon>
        <taxon>Candidatus Nanopelagicaceae</taxon>
        <taxon>Candidatus Nanopelagicus</taxon>
    </lineage>
</organism>
<dbReference type="InterPro" id="IPR006204">
    <property type="entry name" value="GHMP_kinase_N_dom"/>
</dbReference>
<keyword evidence="7 13" id="KW-0791">Threonine biosynthesis</keyword>
<feature type="domain" description="GHMP kinase N-terminal" evidence="14">
    <location>
        <begin position="73"/>
        <end position="158"/>
    </location>
</feature>
<dbReference type="Proteomes" id="UP000217210">
    <property type="component" value="Chromosome"/>
</dbReference>
<evidence type="ECO:0000256" key="10">
    <source>
        <dbReference type="ARBA" id="ARBA00022840"/>
    </source>
</evidence>
<evidence type="ECO:0000256" key="12">
    <source>
        <dbReference type="ARBA" id="ARBA00049954"/>
    </source>
</evidence>
<dbReference type="HAMAP" id="MF_00384">
    <property type="entry name" value="Homoser_kinase"/>
    <property type="match status" value="1"/>
</dbReference>
<gene>
    <name evidence="13" type="primary">thrB</name>
    <name evidence="16" type="ORF">B1sIIB91_04660</name>
</gene>
<proteinExistence type="inferred from homology"/>
<dbReference type="PIRSF" id="PIRSF000676">
    <property type="entry name" value="Homoser_kin"/>
    <property type="match status" value="1"/>
</dbReference>
<evidence type="ECO:0000256" key="8">
    <source>
        <dbReference type="ARBA" id="ARBA00022741"/>
    </source>
</evidence>
<evidence type="ECO:0000256" key="1">
    <source>
        <dbReference type="ARBA" id="ARBA00005015"/>
    </source>
</evidence>
<dbReference type="Pfam" id="PF08544">
    <property type="entry name" value="GHMP_kinases_C"/>
    <property type="match status" value="1"/>
</dbReference>
<dbReference type="EC" id="2.7.1.39" evidence="3 13"/>
<dbReference type="InterPro" id="IPR006203">
    <property type="entry name" value="GHMP_knse_ATP-bd_CS"/>
</dbReference>
<dbReference type="NCBIfam" id="TIGR00191">
    <property type="entry name" value="thrB"/>
    <property type="match status" value="1"/>
</dbReference>
<feature type="domain" description="GHMP kinase C-terminal" evidence="15">
    <location>
        <begin position="237"/>
        <end position="294"/>
    </location>
</feature>
<feature type="binding site" evidence="13">
    <location>
        <begin position="102"/>
        <end position="112"/>
    </location>
    <ligand>
        <name>ATP</name>
        <dbReference type="ChEBI" id="CHEBI:30616"/>
    </ligand>
</feature>
<dbReference type="InterPro" id="IPR014721">
    <property type="entry name" value="Ribsml_uS5_D2-typ_fold_subgr"/>
</dbReference>
<dbReference type="OrthoDB" id="9769912at2"/>
<dbReference type="GO" id="GO:0005737">
    <property type="term" value="C:cytoplasm"/>
    <property type="evidence" value="ECO:0007669"/>
    <property type="project" value="UniProtKB-SubCell"/>
</dbReference>
<comment type="function">
    <text evidence="12 13">Catalyzes the ATP-dependent phosphorylation of L-homoserine to L-homoserine phosphate.</text>
</comment>
<reference evidence="16 17" key="1">
    <citation type="submission" date="2016-07" db="EMBL/GenBank/DDBJ databases">
        <title>High microdiversification within the ubiquitous acI lineage of Actinobacteria.</title>
        <authorList>
            <person name="Neuenschwander S.M."/>
            <person name="Salcher M."/>
            <person name="Ghai R."/>
            <person name="Pernthaler J."/>
        </authorList>
    </citation>
    <scope>NUCLEOTIDE SEQUENCE [LARGE SCALE GENOMIC DNA]</scope>
    <source>
        <strain evidence="16">MMS-IIB-91</strain>
    </source>
</reference>
<dbReference type="PANTHER" id="PTHR20861">
    <property type="entry name" value="HOMOSERINE/4-DIPHOSPHOCYTIDYL-2-C-METHYL-D-ERYTHRITOL KINASE"/>
    <property type="match status" value="1"/>
</dbReference>
<dbReference type="Pfam" id="PF00288">
    <property type="entry name" value="GHMP_kinases_N"/>
    <property type="match status" value="1"/>
</dbReference>
<keyword evidence="9 13" id="KW-0418">Kinase</keyword>
<evidence type="ECO:0000313" key="17">
    <source>
        <dbReference type="Proteomes" id="UP000217210"/>
    </source>
</evidence>
<evidence type="ECO:0000256" key="13">
    <source>
        <dbReference type="HAMAP-Rule" id="MF_00384"/>
    </source>
</evidence>
<dbReference type="SUPFAM" id="SSF54211">
    <property type="entry name" value="Ribosomal protein S5 domain 2-like"/>
    <property type="match status" value="1"/>
</dbReference>
<dbReference type="AlphaFoldDB" id="A0A249L5I2"/>
<dbReference type="PROSITE" id="PS00627">
    <property type="entry name" value="GHMP_KINASES_ATP"/>
    <property type="match status" value="1"/>
</dbReference>
<protein>
    <recommendedName>
        <fullName evidence="4 13">Homoserine kinase</fullName>
        <shortName evidence="13">HK</shortName>
        <shortName evidence="13">HSK</shortName>
        <ecNumber evidence="3 13">2.7.1.39</ecNumber>
    </recommendedName>
</protein>
<keyword evidence="8 13" id="KW-0547">Nucleotide-binding</keyword>
<comment type="subcellular location">
    <subcellularLocation>
        <location evidence="13">Cytoplasm</location>
    </subcellularLocation>
</comment>
<comment type="catalytic activity">
    <reaction evidence="11 13">
        <text>L-homoserine + ATP = O-phospho-L-homoserine + ADP + H(+)</text>
        <dbReference type="Rhea" id="RHEA:13985"/>
        <dbReference type="ChEBI" id="CHEBI:15378"/>
        <dbReference type="ChEBI" id="CHEBI:30616"/>
        <dbReference type="ChEBI" id="CHEBI:57476"/>
        <dbReference type="ChEBI" id="CHEBI:57590"/>
        <dbReference type="ChEBI" id="CHEBI:456216"/>
        <dbReference type="EC" id="2.7.1.39"/>
    </reaction>
</comment>
<evidence type="ECO:0000313" key="16">
    <source>
        <dbReference type="EMBL" id="ASY24185.1"/>
    </source>
</evidence>
<sequence>MASKRASSGLTFKATMAQVSVPASSANVGPGFDCFGIALELRDRYAAQVLDDPTFDVDVTGEGADEVKKDAKNLVIKAMMHGFEHMGGKPKGIALRALNVIPHGRGLGSSASAIVGGLTLARSLVLTGEQYMSDEDLITLATELEGHPDNVAAAFYGGATIAWLENSIDASGATKSIGKAVSLKVDDRIKALLLVPDNQLATAKARKLLPETISHQDAVLNSSRAALLVHALAQRPDLLFNATEDLLHQSYRASAMPKTIALMQKLRGAGLAAVVSGAGPSVMVLYANSEDEIDQIPSLAPGFTAMKLAIAKTGAQ</sequence>
<dbReference type="SUPFAM" id="SSF55060">
    <property type="entry name" value="GHMP Kinase, C-terminal domain"/>
    <property type="match status" value="1"/>
</dbReference>
<dbReference type="InterPro" id="IPR013750">
    <property type="entry name" value="GHMP_kinase_C_dom"/>
</dbReference>
<dbReference type="Gene3D" id="3.30.230.10">
    <property type="match status" value="1"/>
</dbReference>
<evidence type="ECO:0000259" key="14">
    <source>
        <dbReference type="Pfam" id="PF00288"/>
    </source>
</evidence>
<accession>A0A249L5I2</accession>
<evidence type="ECO:0000256" key="11">
    <source>
        <dbReference type="ARBA" id="ARBA00049375"/>
    </source>
</evidence>
<evidence type="ECO:0000256" key="4">
    <source>
        <dbReference type="ARBA" id="ARBA00017858"/>
    </source>
</evidence>
<keyword evidence="17" id="KW-1185">Reference proteome</keyword>
<comment type="pathway">
    <text evidence="1 13">Amino-acid biosynthesis; L-threonine biosynthesis; L-threonine from L-aspartate: step 4/5.</text>
</comment>
<keyword evidence="5 13" id="KW-0028">Amino-acid biosynthesis</keyword>
<evidence type="ECO:0000256" key="7">
    <source>
        <dbReference type="ARBA" id="ARBA00022697"/>
    </source>
</evidence>
<evidence type="ECO:0000256" key="9">
    <source>
        <dbReference type="ARBA" id="ARBA00022777"/>
    </source>
</evidence>
<dbReference type="GO" id="GO:0004413">
    <property type="term" value="F:homoserine kinase activity"/>
    <property type="evidence" value="ECO:0007669"/>
    <property type="project" value="UniProtKB-UniRule"/>
</dbReference>
<dbReference type="RefSeq" id="WP_095688444.1">
    <property type="nucleotide sequence ID" value="NZ_CP016779.1"/>
</dbReference>